<dbReference type="Gene3D" id="3.40.30.10">
    <property type="entry name" value="Glutaredoxin"/>
    <property type="match status" value="1"/>
</dbReference>
<dbReference type="SUPFAM" id="SSF47616">
    <property type="entry name" value="GST C-terminal domain-like"/>
    <property type="match status" value="1"/>
</dbReference>
<dbReference type="EMBL" id="JBEDUW010000003">
    <property type="protein sequence ID" value="KAK9937616.1"/>
    <property type="molecule type" value="Genomic_DNA"/>
</dbReference>
<dbReference type="Pfam" id="PF02798">
    <property type="entry name" value="GST_N"/>
    <property type="match status" value="1"/>
</dbReference>
<dbReference type="PROSITE" id="PS50404">
    <property type="entry name" value="GST_NTER"/>
    <property type="match status" value="1"/>
</dbReference>
<evidence type="ECO:0000259" key="4">
    <source>
        <dbReference type="PROSITE" id="PS50404"/>
    </source>
</evidence>
<dbReference type="EC" id="2.5.1.18" evidence="3"/>
<dbReference type="GO" id="GO:0006749">
    <property type="term" value="P:glutathione metabolic process"/>
    <property type="evidence" value="ECO:0007669"/>
    <property type="project" value="InterPro"/>
</dbReference>
<dbReference type="InterPro" id="IPR045073">
    <property type="entry name" value="Omega/Tau-like"/>
</dbReference>
<dbReference type="AlphaFoldDB" id="A0AAW1XMR8"/>
<evidence type="ECO:0000259" key="5">
    <source>
        <dbReference type="PROSITE" id="PS50405"/>
    </source>
</evidence>
<dbReference type="GO" id="GO:0005829">
    <property type="term" value="C:cytosol"/>
    <property type="evidence" value="ECO:0007669"/>
    <property type="project" value="UniProtKB-SubCell"/>
</dbReference>
<dbReference type="InterPro" id="IPR045074">
    <property type="entry name" value="GST_C_Tau"/>
</dbReference>
<feature type="domain" description="GST C-terminal" evidence="5">
    <location>
        <begin position="89"/>
        <end position="219"/>
    </location>
</feature>
<dbReference type="InterPro" id="IPR040079">
    <property type="entry name" value="Glutathione_S-Trfase"/>
</dbReference>
<evidence type="ECO:0000256" key="1">
    <source>
        <dbReference type="ARBA" id="ARBA00022679"/>
    </source>
</evidence>
<sequence length="220" mass="25431">MASDEVVLLDFWPSPFGMRVRIALAEKGVKYEYKNQDLWNKSPLLLQTNPVHKKIPVLIHNGKPVCESLIVLQYIDEVWNHKAPLLPSDPYLRSQAKFWADFVDKKIYVLGWKTWSTKGEELEAAKKEFIDCIKLLEVELGDKPFFGGETLGIVDVSLIPLYSWFSVYEKFGNLSIEPECPVFVAWAKRCLEKESVTKSLPDQDKVCDYALWRRKVLGYE</sequence>
<dbReference type="CDD" id="cd03058">
    <property type="entry name" value="GST_N_Tau"/>
    <property type="match status" value="1"/>
</dbReference>
<dbReference type="Gene3D" id="1.20.1050.10">
    <property type="match status" value="1"/>
</dbReference>
<dbReference type="PANTHER" id="PTHR11260">
    <property type="entry name" value="GLUTATHIONE S-TRANSFERASE, GST, SUPERFAMILY, GST DOMAIN CONTAINING"/>
    <property type="match status" value="1"/>
</dbReference>
<comment type="function">
    <text evidence="3">Is involved in the conjugation of reduced glutathione to a wide number of exogenous and endogenous hydrophobic electrophiles.</text>
</comment>
<dbReference type="FunFam" id="3.40.30.10:FF:000014">
    <property type="entry name" value="Tau class glutathione S-transferase"/>
    <property type="match status" value="1"/>
</dbReference>
<dbReference type="InterPro" id="IPR036249">
    <property type="entry name" value="Thioredoxin-like_sf"/>
</dbReference>
<gene>
    <name evidence="6" type="ORF">M0R45_014394</name>
</gene>
<dbReference type="InterPro" id="IPR004045">
    <property type="entry name" value="Glutathione_S-Trfase_N"/>
</dbReference>
<comment type="catalytic activity">
    <reaction evidence="2 3">
        <text>RX + glutathione = an S-substituted glutathione + a halide anion + H(+)</text>
        <dbReference type="Rhea" id="RHEA:16437"/>
        <dbReference type="ChEBI" id="CHEBI:15378"/>
        <dbReference type="ChEBI" id="CHEBI:16042"/>
        <dbReference type="ChEBI" id="CHEBI:17792"/>
        <dbReference type="ChEBI" id="CHEBI:57925"/>
        <dbReference type="ChEBI" id="CHEBI:90779"/>
        <dbReference type="EC" id="2.5.1.18"/>
    </reaction>
</comment>
<accession>A0AAW1XMR8</accession>
<evidence type="ECO:0000313" key="7">
    <source>
        <dbReference type="Proteomes" id="UP001457282"/>
    </source>
</evidence>
<dbReference type="PANTHER" id="PTHR11260:SF781">
    <property type="entry name" value="GLUTATHIONE S-TRANSFERASE U19"/>
    <property type="match status" value="1"/>
</dbReference>
<keyword evidence="1 3" id="KW-0808">Transferase</keyword>
<comment type="similarity">
    <text evidence="3">Belongs to the GST superfamily.</text>
</comment>
<dbReference type="FunFam" id="1.20.1050.10:FF:000018">
    <property type="entry name" value="Glutathione S-transferase U20"/>
    <property type="match status" value="1"/>
</dbReference>
<evidence type="ECO:0000313" key="6">
    <source>
        <dbReference type="EMBL" id="KAK9937616.1"/>
    </source>
</evidence>
<dbReference type="InterPro" id="IPR036282">
    <property type="entry name" value="Glutathione-S-Trfase_C_sf"/>
</dbReference>
<proteinExistence type="inferred from homology"/>
<dbReference type="SUPFAM" id="SSF52833">
    <property type="entry name" value="Thioredoxin-like"/>
    <property type="match status" value="1"/>
</dbReference>
<dbReference type="SFLD" id="SFLDG01152">
    <property type="entry name" value="Main.3:_Omega-_and_Tau-like"/>
    <property type="match status" value="1"/>
</dbReference>
<comment type="caution">
    <text evidence="6">The sequence shown here is derived from an EMBL/GenBank/DDBJ whole genome shotgun (WGS) entry which is preliminary data.</text>
</comment>
<dbReference type="Proteomes" id="UP001457282">
    <property type="component" value="Unassembled WGS sequence"/>
</dbReference>
<evidence type="ECO:0000256" key="3">
    <source>
        <dbReference type="RuleBase" id="RU369102"/>
    </source>
</evidence>
<dbReference type="CDD" id="cd03185">
    <property type="entry name" value="GST_C_Tau"/>
    <property type="match status" value="1"/>
</dbReference>
<dbReference type="Pfam" id="PF13410">
    <property type="entry name" value="GST_C_2"/>
    <property type="match status" value="1"/>
</dbReference>
<protein>
    <recommendedName>
        <fullName evidence="3">Glutathione S-transferase</fullName>
        <ecNumber evidence="3">2.5.1.18</ecNumber>
    </recommendedName>
</protein>
<name>A0AAW1XMR8_RUBAR</name>
<dbReference type="PROSITE" id="PS50405">
    <property type="entry name" value="GST_CTER"/>
    <property type="match status" value="1"/>
</dbReference>
<dbReference type="InterPro" id="IPR010987">
    <property type="entry name" value="Glutathione-S-Trfase_C-like"/>
</dbReference>
<dbReference type="SFLD" id="SFLDS00019">
    <property type="entry name" value="Glutathione_Transferase_(cytos"/>
    <property type="match status" value="1"/>
</dbReference>
<organism evidence="6 7">
    <name type="scientific">Rubus argutus</name>
    <name type="common">Southern blackberry</name>
    <dbReference type="NCBI Taxonomy" id="59490"/>
    <lineage>
        <taxon>Eukaryota</taxon>
        <taxon>Viridiplantae</taxon>
        <taxon>Streptophyta</taxon>
        <taxon>Embryophyta</taxon>
        <taxon>Tracheophyta</taxon>
        <taxon>Spermatophyta</taxon>
        <taxon>Magnoliopsida</taxon>
        <taxon>eudicotyledons</taxon>
        <taxon>Gunneridae</taxon>
        <taxon>Pentapetalae</taxon>
        <taxon>rosids</taxon>
        <taxon>fabids</taxon>
        <taxon>Rosales</taxon>
        <taxon>Rosaceae</taxon>
        <taxon>Rosoideae</taxon>
        <taxon>Rosoideae incertae sedis</taxon>
        <taxon>Rubus</taxon>
    </lineage>
</organism>
<dbReference type="SFLD" id="SFLDG00358">
    <property type="entry name" value="Main_(cytGST)"/>
    <property type="match status" value="1"/>
</dbReference>
<comment type="subcellular location">
    <subcellularLocation>
        <location evidence="3">Cytoplasm</location>
        <location evidence="3">Cytosol</location>
    </subcellularLocation>
</comment>
<dbReference type="GO" id="GO:0004364">
    <property type="term" value="F:glutathione transferase activity"/>
    <property type="evidence" value="ECO:0007669"/>
    <property type="project" value="UniProtKB-UniRule"/>
</dbReference>
<keyword evidence="3" id="KW-0963">Cytoplasm</keyword>
<feature type="domain" description="GST N-terminal" evidence="4">
    <location>
        <begin position="4"/>
        <end position="83"/>
    </location>
</feature>
<reference evidence="6 7" key="1">
    <citation type="journal article" date="2023" name="G3 (Bethesda)">
        <title>A chromosome-length genome assembly and annotation of blackberry (Rubus argutus, cv. 'Hillquist').</title>
        <authorList>
            <person name="Bruna T."/>
            <person name="Aryal R."/>
            <person name="Dudchenko O."/>
            <person name="Sargent D.J."/>
            <person name="Mead D."/>
            <person name="Buti M."/>
            <person name="Cavallini A."/>
            <person name="Hytonen T."/>
            <person name="Andres J."/>
            <person name="Pham M."/>
            <person name="Weisz D."/>
            <person name="Mascagni F."/>
            <person name="Usai G."/>
            <person name="Natali L."/>
            <person name="Bassil N."/>
            <person name="Fernandez G.E."/>
            <person name="Lomsadze A."/>
            <person name="Armour M."/>
            <person name="Olukolu B."/>
            <person name="Poorten T."/>
            <person name="Britton C."/>
            <person name="Davik J."/>
            <person name="Ashrafi H."/>
            <person name="Aiden E.L."/>
            <person name="Borodovsky M."/>
            <person name="Worthington M."/>
        </authorList>
    </citation>
    <scope>NUCLEOTIDE SEQUENCE [LARGE SCALE GENOMIC DNA]</scope>
    <source>
        <strain evidence="6">PI 553951</strain>
    </source>
</reference>
<evidence type="ECO:0000256" key="2">
    <source>
        <dbReference type="ARBA" id="ARBA00047960"/>
    </source>
</evidence>
<keyword evidence="7" id="KW-1185">Reference proteome</keyword>